<dbReference type="SMART" id="SM00962">
    <property type="entry name" value="SRP54"/>
    <property type="match status" value="1"/>
</dbReference>
<proteinExistence type="inferred from homology"/>
<evidence type="ECO:0000256" key="3">
    <source>
        <dbReference type="ARBA" id="ARBA00022741"/>
    </source>
</evidence>
<keyword evidence="9" id="KW-1185">Reference proteome</keyword>
<dbReference type="InterPro" id="IPR000897">
    <property type="entry name" value="SRP54_GTPase_dom"/>
</dbReference>
<dbReference type="PANTHER" id="PTHR43134:SF7">
    <property type="entry name" value="CELL DIVISION PROTEIN FTSY HOMOLOG, CHLOROPLASTIC"/>
    <property type="match status" value="1"/>
</dbReference>
<dbReference type="InterPro" id="IPR042101">
    <property type="entry name" value="SRP54_N_sf"/>
</dbReference>
<comment type="caution">
    <text evidence="8">The sequence shown here is derived from an EMBL/GenBank/DDBJ whole genome shotgun (WGS) entry which is preliminary data.</text>
</comment>
<dbReference type="GO" id="GO:0005047">
    <property type="term" value="F:signal recognition particle binding"/>
    <property type="evidence" value="ECO:0007669"/>
    <property type="project" value="TreeGrafter"/>
</dbReference>
<dbReference type="AlphaFoldDB" id="A0AAW1S7D8"/>
<dbReference type="SUPFAM" id="SSF52540">
    <property type="entry name" value="P-loop containing nucleoside triphosphate hydrolases"/>
    <property type="match status" value="1"/>
</dbReference>
<dbReference type="PANTHER" id="PTHR43134">
    <property type="entry name" value="SIGNAL RECOGNITION PARTICLE RECEPTOR SUBUNIT ALPHA"/>
    <property type="match status" value="1"/>
</dbReference>
<keyword evidence="6" id="KW-0675">Receptor</keyword>
<comment type="similarity">
    <text evidence="2">Belongs to the GTP-binding SRP family.</text>
</comment>
<evidence type="ECO:0000256" key="2">
    <source>
        <dbReference type="ARBA" id="ARBA00008531"/>
    </source>
</evidence>
<dbReference type="InterPro" id="IPR036225">
    <property type="entry name" value="SRP/SRP_N"/>
</dbReference>
<dbReference type="EMBL" id="JALJOS010000003">
    <property type="protein sequence ID" value="KAK9841603.1"/>
    <property type="molecule type" value="Genomic_DNA"/>
</dbReference>
<accession>A0AAW1S7D8</accession>
<dbReference type="NCBIfam" id="TIGR00064">
    <property type="entry name" value="ftsY"/>
    <property type="match status" value="1"/>
</dbReference>
<dbReference type="Gene3D" id="1.20.120.140">
    <property type="entry name" value="Signal recognition particle SRP54, nucleotide-binding domain"/>
    <property type="match status" value="1"/>
</dbReference>
<dbReference type="InterPro" id="IPR027417">
    <property type="entry name" value="P-loop_NTPase"/>
</dbReference>
<keyword evidence="3" id="KW-0547">Nucleotide-binding</keyword>
<dbReference type="SMART" id="SM00963">
    <property type="entry name" value="SRP54_N"/>
    <property type="match status" value="1"/>
</dbReference>
<dbReference type="Pfam" id="PF00448">
    <property type="entry name" value="SRP54"/>
    <property type="match status" value="1"/>
</dbReference>
<reference evidence="8 9" key="1">
    <citation type="journal article" date="2024" name="Nat. Commun.">
        <title>Phylogenomics reveals the evolutionary origins of lichenization in chlorophyte algae.</title>
        <authorList>
            <person name="Puginier C."/>
            <person name="Libourel C."/>
            <person name="Otte J."/>
            <person name="Skaloud P."/>
            <person name="Haon M."/>
            <person name="Grisel S."/>
            <person name="Petersen M."/>
            <person name="Berrin J.G."/>
            <person name="Delaux P.M."/>
            <person name="Dal Grande F."/>
            <person name="Keller J."/>
        </authorList>
    </citation>
    <scope>NUCLEOTIDE SEQUENCE [LARGE SCALE GENOMIC DNA]</scope>
    <source>
        <strain evidence="8 9">SAG 2145</strain>
    </source>
</reference>
<name>A0AAW1S7D8_9CHLO</name>
<comment type="subcellular location">
    <subcellularLocation>
        <location evidence="1">Membrane</location>
        <topology evidence="1">Peripheral membrane protein</topology>
    </subcellularLocation>
</comment>
<dbReference type="GO" id="GO:0005525">
    <property type="term" value="F:GTP binding"/>
    <property type="evidence" value="ECO:0007669"/>
    <property type="project" value="UniProtKB-KW"/>
</dbReference>
<dbReference type="SUPFAM" id="SSF47364">
    <property type="entry name" value="Domain of the SRP/SRP receptor G-proteins"/>
    <property type="match status" value="1"/>
</dbReference>
<evidence type="ECO:0000256" key="5">
    <source>
        <dbReference type="ARBA" id="ARBA00023136"/>
    </source>
</evidence>
<evidence type="ECO:0000313" key="9">
    <source>
        <dbReference type="Proteomes" id="UP001438707"/>
    </source>
</evidence>
<dbReference type="Proteomes" id="UP001438707">
    <property type="component" value="Unassembled WGS sequence"/>
</dbReference>
<dbReference type="CDD" id="cd17874">
    <property type="entry name" value="FtsY"/>
    <property type="match status" value="1"/>
</dbReference>
<evidence type="ECO:0000256" key="1">
    <source>
        <dbReference type="ARBA" id="ARBA00004170"/>
    </source>
</evidence>
<dbReference type="FunFam" id="3.40.50.300:FF:000053">
    <property type="entry name" value="Signal recognition particle receptor FtsY"/>
    <property type="match status" value="1"/>
</dbReference>
<dbReference type="InterPro" id="IPR004390">
    <property type="entry name" value="SR_rcpt_FtsY"/>
</dbReference>
<keyword evidence="4" id="KW-0342">GTP-binding</keyword>
<dbReference type="PROSITE" id="PS00300">
    <property type="entry name" value="SRP54"/>
    <property type="match status" value="1"/>
</dbReference>
<dbReference type="InterPro" id="IPR013822">
    <property type="entry name" value="Signal_recog_particl_SRP54_hlx"/>
</dbReference>
<protein>
    <recommendedName>
        <fullName evidence="7">SRP54-type proteins GTP-binding domain-containing protein</fullName>
    </recommendedName>
</protein>
<keyword evidence="5" id="KW-0472">Membrane</keyword>
<dbReference type="Gene3D" id="3.40.50.300">
    <property type="entry name" value="P-loop containing nucleotide triphosphate hydrolases"/>
    <property type="match status" value="1"/>
</dbReference>
<evidence type="ECO:0000256" key="6">
    <source>
        <dbReference type="ARBA" id="ARBA00023170"/>
    </source>
</evidence>
<dbReference type="InterPro" id="IPR003593">
    <property type="entry name" value="AAA+_ATPase"/>
</dbReference>
<dbReference type="SMART" id="SM00382">
    <property type="entry name" value="AAA"/>
    <property type="match status" value="1"/>
</dbReference>
<sequence>MEQQCHCERPVGPQRPALHQQGWRVTERCRPVKQRRCSRIHAAESGLLQKMGRVLKEKATGDLDRIFKGTSKTRERLGLVDELLAYWRVEDAEATLEELEDLLISVDFGPKTSGKVVDAVRTSIKRGKIKSGDDIRKELQTAIKQLLADRGGPNTELRLGAERPNVIMVVGVNGSGKTTTIGKLAAKLREQDVQVMLVAGDTFRAAATEQLGEWARRSGAQLEAADPARIASGAARPDKVLSAAVDTAARSGTDVAICDTSGRLHNNWRLMEELSRCKAAIQKRLPDAPHEVLLVLDGTNGLNMLNQAKEFHETVGVTGLVLTKLDGTSKGGAVISVVDEIKVPIKYVGVGETIADLQPFDADTFVNALFPLQAAS</sequence>
<gene>
    <name evidence="8" type="ORF">WJX74_008588</name>
</gene>
<feature type="domain" description="SRP54-type proteins GTP-binding" evidence="7">
    <location>
        <begin position="344"/>
        <end position="357"/>
    </location>
</feature>
<dbReference type="GO" id="GO:0006614">
    <property type="term" value="P:SRP-dependent cotranslational protein targeting to membrane"/>
    <property type="evidence" value="ECO:0007669"/>
    <property type="project" value="InterPro"/>
</dbReference>
<dbReference type="GO" id="GO:0003924">
    <property type="term" value="F:GTPase activity"/>
    <property type="evidence" value="ECO:0007669"/>
    <property type="project" value="TreeGrafter"/>
</dbReference>
<organism evidence="8 9">
    <name type="scientific">Apatococcus lobatus</name>
    <dbReference type="NCBI Taxonomy" id="904363"/>
    <lineage>
        <taxon>Eukaryota</taxon>
        <taxon>Viridiplantae</taxon>
        <taxon>Chlorophyta</taxon>
        <taxon>core chlorophytes</taxon>
        <taxon>Trebouxiophyceae</taxon>
        <taxon>Chlorellales</taxon>
        <taxon>Chlorellaceae</taxon>
        <taxon>Apatococcus</taxon>
    </lineage>
</organism>
<evidence type="ECO:0000259" key="7">
    <source>
        <dbReference type="PROSITE" id="PS00300"/>
    </source>
</evidence>
<dbReference type="GO" id="GO:0005737">
    <property type="term" value="C:cytoplasm"/>
    <property type="evidence" value="ECO:0007669"/>
    <property type="project" value="UniProtKB-ARBA"/>
</dbReference>
<evidence type="ECO:0000313" key="8">
    <source>
        <dbReference type="EMBL" id="KAK9841603.1"/>
    </source>
</evidence>
<dbReference type="Pfam" id="PF02881">
    <property type="entry name" value="SRP54_N"/>
    <property type="match status" value="1"/>
</dbReference>
<dbReference type="GO" id="GO:0016020">
    <property type="term" value="C:membrane"/>
    <property type="evidence" value="ECO:0007669"/>
    <property type="project" value="UniProtKB-SubCell"/>
</dbReference>
<evidence type="ECO:0000256" key="4">
    <source>
        <dbReference type="ARBA" id="ARBA00023134"/>
    </source>
</evidence>